<dbReference type="Proteomes" id="UP000326838">
    <property type="component" value="Unassembled WGS sequence"/>
</dbReference>
<protein>
    <submittedName>
        <fullName evidence="2">Siderophore-interacting protein</fullName>
    </submittedName>
</protein>
<name>A0A5N0TIX9_9MICO</name>
<keyword evidence="3" id="KW-1185">Reference proteome</keyword>
<dbReference type="InterPro" id="IPR039261">
    <property type="entry name" value="FNR_nucleotide-bd"/>
</dbReference>
<dbReference type="AlphaFoldDB" id="A0A5N0TIX9"/>
<dbReference type="PANTHER" id="PTHR30157:SF0">
    <property type="entry name" value="NADPH-DEPENDENT FERRIC-CHELATE REDUCTASE"/>
    <property type="match status" value="1"/>
</dbReference>
<organism evidence="2 3">
    <name type="scientific">Microbacterium caowuchunii</name>
    <dbReference type="NCBI Taxonomy" id="2614638"/>
    <lineage>
        <taxon>Bacteria</taxon>
        <taxon>Bacillati</taxon>
        <taxon>Actinomycetota</taxon>
        <taxon>Actinomycetes</taxon>
        <taxon>Micrococcales</taxon>
        <taxon>Microbacteriaceae</taxon>
        <taxon>Microbacterium</taxon>
    </lineage>
</organism>
<dbReference type="InterPro" id="IPR013113">
    <property type="entry name" value="SIP_FAD-bd"/>
</dbReference>
<dbReference type="InterPro" id="IPR007037">
    <property type="entry name" value="SIP_rossman_dom"/>
</dbReference>
<evidence type="ECO:0000313" key="2">
    <source>
        <dbReference type="EMBL" id="KAA9135083.1"/>
    </source>
</evidence>
<dbReference type="Gene3D" id="3.40.50.80">
    <property type="entry name" value="Nucleotide-binding domain of ferredoxin-NADP reductase (FNR) module"/>
    <property type="match status" value="1"/>
</dbReference>
<dbReference type="PROSITE" id="PS51384">
    <property type="entry name" value="FAD_FR"/>
    <property type="match status" value="1"/>
</dbReference>
<dbReference type="Gene3D" id="2.40.30.10">
    <property type="entry name" value="Translation factors"/>
    <property type="match status" value="1"/>
</dbReference>
<dbReference type="PANTHER" id="PTHR30157">
    <property type="entry name" value="FERRIC REDUCTASE, NADPH-DEPENDENT"/>
    <property type="match status" value="1"/>
</dbReference>
<evidence type="ECO:0000313" key="3">
    <source>
        <dbReference type="Proteomes" id="UP000326838"/>
    </source>
</evidence>
<comment type="caution">
    <text evidence="2">The sequence shown here is derived from an EMBL/GenBank/DDBJ whole genome shotgun (WGS) entry which is preliminary data.</text>
</comment>
<dbReference type="InterPro" id="IPR017938">
    <property type="entry name" value="Riboflavin_synthase-like_b-brl"/>
</dbReference>
<feature type="domain" description="FAD-binding FR-type" evidence="1">
    <location>
        <begin position="12"/>
        <end position="146"/>
    </location>
</feature>
<sequence length="315" mass="34675">MPPAITAVRPAYRPYAARVEEVRTLSPSFVRVTFSGPEFADFGRSGLDQRIKVVIPFADGTIADLGQNDPVAIAEGSWYTRWRDLPAARRNPFRTYTVRRFDPARQRLDVDFVLHHDPGPAGAWAASATPGDELLIIGPDENSPHSHTGLDWHPGTARRLLLAGDETAAPAICSILESLDASADVDAFVEVPTAADVLALDTRPRPGVRLTWLPRDGAPHGHRLIESLQTWCAASADVLVAAAAPRPQELADIDVDRDLLWDSPEEGEGEFYAWMAGESATVKLLRRMLVSTHGVDRKRVAFMGYWRLGQSERQE</sequence>
<proteinExistence type="predicted"/>
<dbReference type="GO" id="GO:0016491">
    <property type="term" value="F:oxidoreductase activity"/>
    <property type="evidence" value="ECO:0007669"/>
    <property type="project" value="InterPro"/>
</dbReference>
<gene>
    <name evidence="2" type="ORF">F6B40_05250</name>
</gene>
<dbReference type="Pfam" id="PF04954">
    <property type="entry name" value="SIP"/>
    <property type="match status" value="1"/>
</dbReference>
<dbReference type="Pfam" id="PF08021">
    <property type="entry name" value="FAD_binding_9"/>
    <property type="match status" value="1"/>
</dbReference>
<accession>A0A5N0TIX9</accession>
<dbReference type="SUPFAM" id="SSF63380">
    <property type="entry name" value="Riboflavin synthase domain-like"/>
    <property type="match status" value="1"/>
</dbReference>
<dbReference type="EMBL" id="VYUY01000006">
    <property type="protein sequence ID" value="KAA9135083.1"/>
    <property type="molecule type" value="Genomic_DNA"/>
</dbReference>
<dbReference type="RefSeq" id="WP_150892438.1">
    <property type="nucleotide sequence ID" value="NZ_VYUY01000006.1"/>
</dbReference>
<dbReference type="InterPro" id="IPR039374">
    <property type="entry name" value="SIP_fam"/>
</dbReference>
<dbReference type="CDD" id="cd06193">
    <property type="entry name" value="siderophore_interacting"/>
    <property type="match status" value="1"/>
</dbReference>
<dbReference type="InterPro" id="IPR017927">
    <property type="entry name" value="FAD-bd_FR_type"/>
</dbReference>
<reference evidence="3" key="1">
    <citation type="submission" date="2019-09" db="EMBL/GenBank/DDBJ databases">
        <title>Mumia zhuanghuii sp. nov. isolated from the intestinal contents of plateau pika (Ochotona curzoniae) in the Qinghai-Tibet plateau of China.</title>
        <authorList>
            <person name="Tian Z."/>
        </authorList>
    </citation>
    <scope>NUCLEOTIDE SEQUENCE [LARGE SCALE GENOMIC DNA]</scope>
    <source>
        <strain evidence="3">L-033</strain>
    </source>
</reference>
<evidence type="ECO:0000259" key="1">
    <source>
        <dbReference type="PROSITE" id="PS51384"/>
    </source>
</evidence>